<accession>A0ACA9PGY0</accession>
<feature type="non-terminal residue" evidence="1">
    <location>
        <position position="1"/>
    </location>
</feature>
<name>A0ACA9PGY0_9GLOM</name>
<keyword evidence="2" id="KW-1185">Reference proteome</keyword>
<sequence length="78" mass="8663">SPADLGSVKASTNVKAIRVPSGIEDSWLLIITSRPRQMALLEWLGAIFARTCELVLRLKPVANMVDEPVSSHRLAYRF</sequence>
<comment type="caution">
    <text evidence="1">The sequence shown here is derived from an EMBL/GenBank/DDBJ whole genome shotgun (WGS) entry which is preliminary data.</text>
</comment>
<reference evidence="1" key="1">
    <citation type="submission" date="2021-06" db="EMBL/GenBank/DDBJ databases">
        <authorList>
            <person name="Kallberg Y."/>
            <person name="Tangrot J."/>
            <person name="Rosling A."/>
        </authorList>
    </citation>
    <scope>NUCLEOTIDE SEQUENCE</scope>
    <source>
        <strain evidence="1">CL356</strain>
    </source>
</reference>
<evidence type="ECO:0000313" key="1">
    <source>
        <dbReference type="EMBL" id="CAG8709278.1"/>
    </source>
</evidence>
<protein>
    <submittedName>
        <fullName evidence="1">15824_t:CDS:1</fullName>
    </submittedName>
</protein>
<organism evidence="1 2">
    <name type="scientific">Acaulospora colombiana</name>
    <dbReference type="NCBI Taxonomy" id="27376"/>
    <lineage>
        <taxon>Eukaryota</taxon>
        <taxon>Fungi</taxon>
        <taxon>Fungi incertae sedis</taxon>
        <taxon>Mucoromycota</taxon>
        <taxon>Glomeromycotina</taxon>
        <taxon>Glomeromycetes</taxon>
        <taxon>Diversisporales</taxon>
        <taxon>Acaulosporaceae</taxon>
        <taxon>Acaulospora</taxon>
    </lineage>
</organism>
<proteinExistence type="predicted"/>
<dbReference type="EMBL" id="CAJVPT010034848">
    <property type="protein sequence ID" value="CAG8709278.1"/>
    <property type="molecule type" value="Genomic_DNA"/>
</dbReference>
<gene>
    <name evidence="1" type="ORF">ACOLOM_LOCUS10583</name>
</gene>
<dbReference type="Proteomes" id="UP000789525">
    <property type="component" value="Unassembled WGS sequence"/>
</dbReference>
<evidence type="ECO:0000313" key="2">
    <source>
        <dbReference type="Proteomes" id="UP000789525"/>
    </source>
</evidence>